<dbReference type="EMBL" id="BART01026062">
    <property type="protein sequence ID" value="GAG92395.1"/>
    <property type="molecule type" value="Genomic_DNA"/>
</dbReference>
<name>X1BBH1_9ZZZZ</name>
<dbReference type="Gene3D" id="2.160.20.110">
    <property type="match status" value="1"/>
</dbReference>
<accession>X1BBH1</accession>
<comment type="caution">
    <text evidence="2">The sequence shown here is derived from an EMBL/GenBank/DDBJ whole genome shotgun (WGS) entry which is preliminary data.</text>
</comment>
<organism evidence="2">
    <name type="scientific">marine sediment metagenome</name>
    <dbReference type="NCBI Taxonomy" id="412755"/>
    <lineage>
        <taxon>unclassified sequences</taxon>
        <taxon>metagenomes</taxon>
        <taxon>ecological metagenomes</taxon>
    </lineage>
</organism>
<feature type="non-terminal residue" evidence="2">
    <location>
        <position position="1"/>
    </location>
</feature>
<reference evidence="2" key="1">
    <citation type="journal article" date="2014" name="Front. Microbiol.">
        <title>High frequency of phylogenetically diverse reductive dehalogenase-homologous genes in deep subseafloor sedimentary metagenomes.</title>
        <authorList>
            <person name="Kawai M."/>
            <person name="Futagami T."/>
            <person name="Toyoda A."/>
            <person name="Takaki Y."/>
            <person name="Nishi S."/>
            <person name="Hori S."/>
            <person name="Arai W."/>
            <person name="Tsubouchi T."/>
            <person name="Morono Y."/>
            <person name="Uchiyama I."/>
            <person name="Ito T."/>
            <person name="Fujiyama A."/>
            <person name="Inagaki F."/>
            <person name="Takami H."/>
        </authorList>
    </citation>
    <scope>NUCLEOTIDE SEQUENCE</scope>
    <source>
        <strain evidence="2">Expedition CK06-06</strain>
    </source>
</reference>
<protein>
    <recommendedName>
        <fullName evidence="1">GLUG domain-containing protein</fullName>
    </recommendedName>
</protein>
<dbReference type="InterPro" id="IPR011493">
    <property type="entry name" value="GLUG"/>
</dbReference>
<evidence type="ECO:0000313" key="2">
    <source>
        <dbReference type="EMBL" id="GAG92395.1"/>
    </source>
</evidence>
<dbReference type="Pfam" id="PF07581">
    <property type="entry name" value="Glug"/>
    <property type="match status" value="2"/>
</dbReference>
<feature type="domain" description="GLUG" evidence="1">
    <location>
        <begin position="78"/>
        <end position="100"/>
    </location>
</feature>
<feature type="domain" description="GLUG" evidence="1">
    <location>
        <begin position="102"/>
        <end position="127"/>
    </location>
</feature>
<gene>
    <name evidence="2" type="ORF">S01H4_46599</name>
</gene>
<sequence length="138" mass="14130">LAGFTGTSFNIIGSGWSKYFSGVFDGSGHTISNFTYTSTEGDKVGLFGYVGKWRVVDAEIKDLGLINPNVDAGSGDKVGSLVGWLGDGTITNCYVEAGSVSGNEAVGGLVGFNFGGTINNCYSSCDVSGTGWNVGGLE</sequence>
<proteinExistence type="predicted"/>
<evidence type="ECO:0000259" key="1">
    <source>
        <dbReference type="Pfam" id="PF07581"/>
    </source>
</evidence>
<dbReference type="AlphaFoldDB" id="X1BBH1"/>